<feature type="transmembrane region" description="Helical" evidence="7">
    <location>
        <begin position="1445"/>
        <end position="1466"/>
    </location>
</feature>
<dbReference type="FunFam" id="3.40.50.300:FF:000933">
    <property type="entry name" value="ABC transporter A family member 7"/>
    <property type="match status" value="1"/>
</dbReference>
<dbReference type="PROSITE" id="PS50893">
    <property type="entry name" value="ABC_TRANSPORTER_2"/>
    <property type="match status" value="2"/>
</dbReference>
<dbReference type="OrthoDB" id="6512918at2759"/>
<dbReference type="Pfam" id="PF23321">
    <property type="entry name" value="R1_ABCA1"/>
    <property type="match status" value="1"/>
</dbReference>
<dbReference type="GO" id="GO:0016887">
    <property type="term" value="F:ATP hydrolysis activity"/>
    <property type="evidence" value="ECO:0007669"/>
    <property type="project" value="InterPro"/>
</dbReference>
<dbReference type="GO" id="GO:0016020">
    <property type="term" value="C:membrane"/>
    <property type="evidence" value="ECO:0007669"/>
    <property type="project" value="UniProtKB-SubCell"/>
</dbReference>
<keyword evidence="4" id="KW-0067">ATP-binding</keyword>
<dbReference type="InterPro" id="IPR017871">
    <property type="entry name" value="ABC_transporter-like_CS"/>
</dbReference>
<feature type="transmembrane region" description="Helical" evidence="7">
    <location>
        <begin position="455"/>
        <end position="474"/>
    </location>
</feature>
<evidence type="ECO:0000313" key="9">
    <source>
        <dbReference type="EnsemblMetazoa" id="XP_022661623"/>
    </source>
</evidence>
<protein>
    <recommendedName>
        <fullName evidence="8">ABC transporter domain-containing protein</fullName>
    </recommendedName>
</protein>
<dbReference type="InterPro" id="IPR003439">
    <property type="entry name" value="ABC_transporter-like_ATP-bd"/>
</dbReference>
<feature type="transmembrane region" description="Helical" evidence="7">
    <location>
        <begin position="564"/>
        <end position="585"/>
    </location>
</feature>
<dbReference type="Gene3D" id="3.40.50.300">
    <property type="entry name" value="P-loop containing nucleotide triphosphate hydrolases"/>
    <property type="match status" value="2"/>
</dbReference>
<dbReference type="PANTHER" id="PTHR19229:SF250">
    <property type="entry name" value="ABC TRANSPORTER DOMAIN-CONTAINING PROTEIN-RELATED"/>
    <property type="match status" value="1"/>
</dbReference>
<dbReference type="Pfam" id="PF12698">
    <property type="entry name" value="ABC2_membrane_3"/>
    <property type="match status" value="2"/>
</dbReference>
<feature type="transmembrane region" description="Helical" evidence="7">
    <location>
        <begin position="1321"/>
        <end position="1348"/>
    </location>
</feature>
<dbReference type="FunFam" id="3.40.50.300:FF:002470">
    <property type="entry name" value="ABC transporter, putative"/>
    <property type="match status" value="1"/>
</dbReference>
<feature type="transmembrane region" description="Helical" evidence="7">
    <location>
        <begin position="366"/>
        <end position="393"/>
    </location>
</feature>
<evidence type="ECO:0000256" key="4">
    <source>
        <dbReference type="ARBA" id="ARBA00022840"/>
    </source>
</evidence>
<evidence type="ECO:0000256" key="6">
    <source>
        <dbReference type="ARBA" id="ARBA00023136"/>
    </source>
</evidence>
<dbReference type="Proteomes" id="UP000594260">
    <property type="component" value="Unplaced"/>
</dbReference>
<comment type="subcellular location">
    <subcellularLocation>
        <location evidence="1">Membrane</location>
        <topology evidence="1">Multi-pass membrane protein</topology>
    </subcellularLocation>
</comment>
<evidence type="ECO:0000259" key="8">
    <source>
        <dbReference type="PROSITE" id="PS50893"/>
    </source>
</evidence>
<feature type="transmembrane region" description="Helical" evidence="7">
    <location>
        <begin position="523"/>
        <end position="543"/>
    </location>
</feature>
<feature type="transmembrane region" description="Helical" evidence="7">
    <location>
        <begin position="1010"/>
        <end position="1030"/>
    </location>
</feature>
<keyword evidence="10" id="KW-1185">Reference proteome</keyword>
<organism evidence="9 10">
    <name type="scientific">Varroa destructor</name>
    <name type="common">Honeybee mite</name>
    <dbReference type="NCBI Taxonomy" id="109461"/>
    <lineage>
        <taxon>Eukaryota</taxon>
        <taxon>Metazoa</taxon>
        <taxon>Ecdysozoa</taxon>
        <taxon>Arthropoda</taxon>
        <taxon>Chelicerata</taxon>
        <taxon>Arachnida</taxon>
        <taxon>Acari</taxon>
        <taxon>Parasitiformes</taxon>
        <taxon>Mesostigmata</taxon>
        <taxon>Gamasina</taxon>
        <taxon>Dermanyssoidea</taxon>
        <taxon>Varroidae</taxon>
        <taxon>Varroa</taxon>
    </lineage>
</organism>
<dbReference type="InterPro" id="IPR027417">
    <property type="entry name" value="P-loop_NTPase"/>
</dbReference>
<dbReference type="GeneID" id="111250510"/>
<feature type="transmembrane region" description="Helical" evidence="7">
    <location>
        <begin position="1249"/>
        <end position="1276"/>
    </location>
</feature>
<keyword evidence="3" id="KW-0547">Nucleotide-binding</keyword>
<dbReference type="InterPro" id="IPR003593">
    <property type="entry name" value="AAA+_ATPase"/>
</dbReference>
<dbReference type="SMART" id="SM00382">
    <property type="entry name" value="AAA"/>
    <property type="match status" value="2"/>
</dbReference>
<evidence type="ECO:0000256" key="2">
    <source>
        <dbReference type="ARBA" id="ARBA00022692"/>
    </source>
</evidence>
<keyword evidence="5 7" id="KW-1133">Transmembrane helix</keyword>
<reference evidence="9" key="1">
    <citation type="submission" date="2021-01" db="UniProtKB">
        <authorList>
            <consortium name="EnsemblMetazoa"/>
        </authorList>
    </citation>
    <scope>IDENTIFICATION</scope>
</reference>
<evidence type="ECO:0000313" key="10">
    <source>
        <dbReference type="Proteomes" id="UP000594260"/>
    </source>
</evidence>
<evidence type="ECO:0000256" key="1">
    <source>
        <dbReference type="ARBA" id="ARBA00004141"/>
    </source>
</evidence>
<feature type="transmembrane region" description="Helical" evidence="7">
    <location>
        <begin position="414"/>
        <end position="443"/>
    </location>
</feature>
<dbReference type="InterPro" id="IPR026082">
    <property type="entry name" value="ABCA"/>
</dbReference>
<dbReference type="FunCoup" id="A0A7M7K7N6">
    <property type="interactions" value="313"/>
</dbReference>
<name>A0A7M7K7N6_VARDE</name>
<keyword evidence="6 7" id="KW-0472">Membrane</keyword>
<dbReference type="Pfam" id="PF00005">
    <property type="entry name" value="ABC_tran"/>
    <property type="match status" value="2"/>
</dbReference>
<dbReference type="KEGG" id="vde:111250510"/>
<keyword evidence="2 7" id="KW-0812">Transmembrane</keyword>
<dbReference type="InterPro" id="IPR056264">
    <property type="entry name" value="R2_ABCA1-4-like"/>
</dbReference>
<dbReference type="InParanoid" id="A0A7M7K7N6"/>
<dbReference type="GO" id="GO:0005524">
    <property type="term" value="F:ATP binding"/>
    <property type="evidence" value="ECO:0007669"/>
    <property type="project" value="UniProtKB-KW"/>
</dbReference>
<feature type="domain" description="ABC transporter" evidence="8">
    <location>
        <begin position="1535"/>
        <end position="1766"/>
    </location>
</feature>
<dbReference type="EnsemblMetazoa" id="XM_022805888">
    <property type="protein sequence ID" value="XP_022661623"/>
    <property type="gene ID" value="LOC111250510"/>
</dbReference>
<dbReference type="GO" id="GO:0005319">
    <property type="term" value="F:lipid transporter activity"/>
    <property type="evidence" value="ECO:0007669"/>
    <property type="project" value="TreeGrafter"/>
</dbReference>
<sequence length="1869" mass="209856">MFVIFKKCGVTASSAKAVHDKQGFSRFCVQEKNFVEYQGRFYKMELKHKDNAIEPSLRHRHSPHRQAWLLHEQASAGGKPMYVETIDGAGDGPSVKLPSSAVPCGNEGLRNLCRQFSALFRKDFIIRKWKRHYIRSATELILPAFLIGVIVYLQSKVDTGHEGLVLMWSGPNTYSTLGPFSSEDIYFHRFTRAPTEETQIQQVLKVDCGRVAYAPRTTYTDSLMKIYLKANSSRVITPFETVEELDDYLLSINVSLDLAIIFDEDTAKGDNPGLLGYMFRFNSSRWHFNTGRKFNPDPPGGGPRSKHISFEERYLLFPSMNALFDKHLEFYNLRKHSGIEVSADWLPYNPKMKPFPTPRYLKDDTFLSVITFVPSMISFGCILFVLFFTLQIIQDKHSRIRELLRMMGMSDLVYWTNLFCIGCVSVGIIILMTLAVFCFFDSFDISVLPHSDRSLVLAVLVLFGIGTILQNLFISVLVNSPILGAIIALLAWVASIVTASSFLDPPGRNFYGSLSAEKKMYTSFLPTCGLYWAFKIISFWERAGIGAHWKNVRMIAQAGDNCSLLDIMGMMLLSWIIFAILIFYLDAVIPWQLGIPKHPLFVFQRSYWCPQSSSFDSSKTTSSTSKAQNSQAAMFESPPVNIGHPVIVLRDISHRFDASQKKAIDHLSLDLYRNQITVILGHNGAGKTTTMNILTGLFLPTAGEMYINGHSVRTDTAKARRGVGFCPQHNVLFNDLTVEEHLKFFALIKGANEKETTTEIEMLLMKFALLPQRHVQARHLSGGMKRKLCMANAMIGGSDILVLDEPTAGMDPQARRDVWTILQEARRSRTVLLTTHYMEEADVLGDRIAFLSSGKLKCAGSPMFLKKKFETGYNIRCAKASSETDVEKVVGTMKDFLRDNPVYLTSDLGLEFCVNVAFPETAHLVKLFRYIEENKDNLKIASFGVSVTTMEDVFLRVGELDQGHEDASNSHSATRFDRFPQFNRTFGWPLWLGQFRVLFLKRVHVIRRQWYMFVFLLVLPSVLAIMFCFLNNRLLAADLEDEDSGRPLVKLAQKYRWNGERTVLNYTFNSLLTSRPKQSFIQETSPSINMITSILQDNALQIHRIPSNIDIDSYLLQQAGNDLSFYKECWSMGVSSDPKLSNETILWFNGEKLHIGGATLASWHTAVLNQRLANMPQRQKVSVNVRNQPLGQPFEEGNILLLVLVRFASFFPISLATACLTSSLIFFPIEECVSKAKLVQMMSGIHRIIYFGSSFFFDFLIMMLSAACMVVAFVTYDPGNSFTSYNDTWIATWVLLCGYGFTMIPIAYLSAHLFHAPGTGFVTMLGVVSISGGIIVLLIAMLDFIAMFPGNPFDFRIEDIELAIHLCNYIPPFAVVWAFINVHINAISKGFCEGLTNVTRATVCVELKHIASACCHPCDANGDVLTSGFCYKHESPFQLDLRNGAGYQLIAMLLVGLTALLVFILIETSSQRWWRTANVFKWNTILRSASNSIGRKQAGFRSFASVRTKEDADVVAERRKVELVVSEDRQGTYALVAHALTKYFERFKAVDNISFCVDPHECFGLLGVNGAGKTTTFGLLTGDLVTSEGNAYVVDADLINSLRRFQGYIGYCPQFDALLGNMSGREMLELFCVLRGVSYDQTESVVNQMVGLADLGTHANKPTNTYSGGTKRKLSIALAMIGNPAVLFLDEPTAGIDPVARRKIWATLMKAQRDLGTAVILTSHSMEECEALCSRLAIMVNGSFRCLGSPQHLKAKFGQGFTVLIKLKPSAVESIVVPQVCTLMDQLFPGENKLKDNYQCLLHFHITDTSLRWSVLFERMQELKEGFDFEDVVVSDTSLEQIFVAFTKTQRSNAPDDAGDALQFKTKVL</sequence>
<dbReference type="CDD" id="cd03263">
    <property type="entry name" value="ABC_subfamily_A"/>
    <property type="match status" value="2"/>
</dbReference>
<feature type="transmembrane region" description="Helical" evidence="7">
    <location>
        <begin position="1360"/>
        <end position="1380"/>
    </location>
</feature>
<dbReference type="RefSeq" id="XP_022661623.1">
    <property type="nucleotide sequence ID" value="XM_022805888.1"/>
</dbReference>
<feature type="transmembrane region" description="Helical" evidence="7">
    <location>
        <begin position="481"/>
        <end position="503"/>
    </location>
</feature>
<proteinExistence type="predicted"/>
<dbReference type="InterPro" id="IPR013525">
    <property type="entry name" value="ABC2_TM"/>
</dbReference>
<dbReference type="OMA" id="MYLENIM"/>
<dbReference type="GO" id="GO:0140359">
    <property type="term" value="F:ABC-type transporter activity"/>
    <property type="evidence" value="ECO:0007669"/>
    <property type="project" value="InterPro"/>
</dbReference>
<evidence type="ECO:0000256" key="7">
    <source>
        <dbReference type="SAM" id="Phobius"/>
    </source>
</evidence>
<accession>A0A7M7K7N6</accession>
<feature type="domain" description="ABC transporter" evidence="8">
    <location>
        <begin position="647"/>
        <end position="878"/>
    </location>
</feature>
<evidence type="ECO:0000256" key="3">
    <source>
        <dbReference type="ARBA" id="ARBA00022741"/>
    </source>
</evidence>
<evidence type="ECO:0000256" key="5">
    <source>
        <dbReference type="ARBA" id="ARBA00022989"/>
    </source>
</evidence>
<feature type="transmembrane region" description="Helical" evidence="7">
    <location>
        <begin position="1288"/>
        <end position="1309"/>
    </location>
</feature>
<dbReference type="PANTHER" id="PTHR19229">
    <property type="entry name" value="ATP-BINDING CASSETTE TRANSPORTER SUBFAMILY A ABCA"/>
    <property type="match status" value="1"/>
</dbReference>
<dbReference type="SUPFAM" id="SSF52540">
    <property type="entry name" value="P-loop containing nucleoside triphosphate hydrolases"/>
    <property type="match status" value="2"/>
</dbReference>
<dbReference type="PROSITE" id="PS00211">
    <property type="entry name" value="ABC_TRANSPORTER_1"/>
    <property type="match status" value="1"/>
</dbReference>